<keyword evidence="5" id="KW-1185">Reference proteome</keyword>
<reference evidence="4 5" key="1">
    <citation type="submission" date="2019-02" db="EMBL/GenBank/DDBJ databases">
        <title>Deep-cultivation of Planctomycetes and their phenomic and genomic characterization uncovers novel biology.</title>
        <authorList>
            <person name="Wiegand S."/>
            <person name="Jogler M."/>
            <person name="Boedeker C."/>
            <person name="Pinto D."/>
            <person name="Vollmers J."/>
            <person name="Rivas-Marin E."/>
            <person name="Kohn T."/>
            <person name="Peeters S.H."/>
            <person name="Heuer A."/>
            <person name="Rast P."/>
            <person name="Oberbeckmann S."/>
            <person name="Bunk B."/>
            <person name="Jeske O."/>
            <person name="Meyerdierks A."/>
            <person name="Storesund J.E."/>
            <person name="Kallscheuer N."/>
            <person name="Luecker S."/>
            <person name="Lage O.M."/>
            <person name="Pohl T."/>
            <person name="Merkel B.J."/>
            <person name="Hornburger P."/>
            <person name="Mueller R.-W."/>
            <person name="Bruemmer F."/>
            <person name="Labrenz M."/>
            <person name="Spormann A.M."/>
            <person name="Op Den Camp H."/>
            <person name="Overmann J."/>
            <person name="Amann R."/>
            <person name="Jetten M.S.M."/>
            <person name="Mascher T."/>
            <person name="Medema M.H."/>
            <person name="Devos D.P."/>
            <person name="Kaster A.-K."/>
            <person name="Ovreas L."/>
            <person name="Rohde M."/>
            <person name="Galperin M.Y."/>
            <person name="Jogler C."/>
        </authorList>
    </citation>
    <scope>NUCLEOTIDE SEQUENCE [LARGE SCALE GENOMIC DNA]</scope>
    <source>
        <strain evidence="4 5">CA54</strain>
    </source>
</reference>
<dbReference type="SUPFAM" id="SSF52799">
    <property type="entry name" value="(Phosphotyrosine protein) phosphatases II"/>
    <property type="match status" value="1"/>
</dbReference>
<dbReference type="OrthoDB" id="211838at2"/>
<dbReference type="Gene3D" id="3.90.190.10">
    <property type="entry name" value="Protein tyrosine phosphatase superfamily"/>
    <property type="match status" value="1"/>
</dbReference>
<comment type="similarity">
    <text evidence="1">Belongs to the protein-tyrosine phosphatase family.</text>
</comment>
<dbReference type="EC" id="3.1.3.48" evidence="4"/>
<dbReference type="AlphaFoldDB" id="A0A5C6BMN3"/>
<proteinExistence type="inferred from homology"/>
<dbReference type="PROSITE" id="PS50056">
    <property type="entry name" value="TYR_PHOSPHATASE_2"/>
    <property type="match status" value="1"/>
</dbReference>
<keyword evidence="2" id="KW-0732">Signal</keyword>
<dbReference type="InterPro" id="IPR026893">
    <property type="entry name" value="Tyr/Ser_Pase_IphP-type"/>
</dbReference>
<dbReference type="InterPro" id="IPR029021">
    <property type="entry name" value="Prot-tyrosine_phosphatase-like"/>
</dbReference>
<accession>A0A5C6BMN3</accession>
<comment type="caution">
    <text evidence="4">The sequence shown here is derived from an EMBL/GenBank/DDBJ whole genome shotgun (WGS) entry which is preliminary data.</text>
</comment>
<dbReference type="PANTHER" id="PTHR31126">
    <property type="entry name" value="TYROSINE-PROTEIN PHOSPHATASE"/>
    <property type="match status" value="1"/>
</dbReference>
<evidence type="ECO:0000256" key="2">
    <source>
        <dbReference type="SAM" id="SignalP"/>
    </source>
</evidence>
<dbReference type="Proteomes" id="UP000320735">
    <property type="component" value="Unassembled WGS sequence"/>
</dbReference>
<dbReference type="PROSITE" id="PS00383">
    <property type="entry name" value="TYR_PHOSPHATASE_1"/>
    <property type="match status" value="1"/>
</dbReference>
<evidence type="ECO:0000313" key="5">
    <source>
        <dbReference type="Proteomes" id="UP000320735"/>
    </source>
</evidence>
<evidence type="ECO:0000259" key="3">
    <source>
        <dbReference type="PROSITE" id="PS50056"/>
    </source>
</evidence>
<dbReference type="Pfam" id="PF13350">
    <property type="entry name" value="Y_phosphatase3"/>
    <property type="match status" value="1"/>
</dbReference>
<organism evidence="4 5">
    <name type="scientific">Symmachiella macrocystis</name>
    <dbReference type="NCBI Taxonomy" id="2527985"/>
    <lineage>
        <taxon>Bacteria</taxon>
        <taxon>Pseudomonadati</taxon>
        <taxon>Planctomycetota</taxon>
        <taxon>Planctomycetia</taxon>
        <taxon>Planctomycetales</taxon>
        <taxon>Planctomycetaceae</taxon>
        <taxon>Symmachiella</taxon>
    </lineage>
</organism>
<feature type="domain" description="Tyrosine specific protein phosphatases" evidence="3">
    <location>
        <begin position="148"/>
        <end position="183"/>
    </location>
</feature>
<protein>
    <submittedName>
        <fullName evidence="4">Tyrosine-protein phosphatase</fullName>
        <ecNumber evidence="4">3.1.3.48</ecNumber>
    </submittedName>
</protein>
<dbReference type="InterPro" id="IPR000387">
    <property type="entry name" value="Tyr_Pase_dom"/>
</dbReference>
<evidence type="ECO:0000256" key="1">
    <source>
        <dbReference type="ARBA" id="ARBA00009580"/>
    </source>
</evidence>
<feature type="signal peptide" evidence="2">
    <location>
        <begin position="1"/>
        <end position="22"/>
    </location>
</feature>
<keyword evidence="4" id="KW-0378">Hydrolase</keyword>
<dbReference type="InterPro" id="IPR016130">
    <property type="entry name" value="Tyr_Pase_AS"/>
</dbReference>
<dbReference type="EMBL" id="SJPP01000001">
    <property type="protein sequence ID" value="TWU13393.1"/>
    <property type="molecule type" value="Genomic_DNA"/>
</dbReference>
<gene>
    <name evidence="4" type="primary">iphP</name>
    <name evidence="4" type="ORF">CA54_22280</name>
</gene>
<name>A0A5C6BMN3_9PLAN</name>
<dbReference type="GO" id="GO:0004725">
    <property type="term" value="F:protein tyrosine phosphatase activity"/>
    <property type="evidence" value="ECO:0007669"/>
    <property type="project" value="UniProtKB-EC"/>
</dbReference>
<feature type="chain" id="PRO_5022830907" evidence="2">
    <location>
        <begin position="23"/>
        <end position="284"/>
    </location>
</feature>
<evidence type="ECO:0000313" key="4">
    <source>
        <dbReference type="EMBL" id="TWU13393.1"/>
    </source>
</evidence>
<sequence precursor="true">MNSFRLLAAVCLTTTLFNVCYAEDSRHVSLTGQSNFRDVGGYKTKDGRKVKRGHVFRSGELPRLTDEDVAQLEQLGIKTVVNFLTVVETESRGKDRLPQNVREVSLPIETEDGLAAAIEEARRTADFSSMPPSINLEIHRLLVDNAREQYAALLKEIAQSKEPLVFHCSHGVHRTGTATAILLWSLGVPWETVREDYLLSNKYREAEVKKRLAQLRVLLAKKQNIRPDEVDMTNIEAFYIQKGEYIDATRDEIIKQHGSIEGYINQGLGLSAKEFNSLKEKLLQ</sequence>
<dbReference type="PANTHER" id="PTHR31126:SF1">
    <property type="entry name" value="TYROSINE SPECIFIC PROTEIN PHOSPHATASES DOMAIN-CONTAINING PROTEIN"/>
    <property type="match status" value="1"/>
</dbReference>